<reference evidence="2" key="2">
    <citation type="submission" date="2025-09" db="UniProtKB">
        <authorList>
            <consortium name="Ensembl"/>
        </authorList>
    </citation>
    <scope>IDENTIFICATION</scope>
</reference>
<dbReference type="Ensembl" id="ENSCVAT00000008118.1">
    <property type="protein sequence ID" value="ENSCVAP00000004576.1"/>
    <property type="gene ID" value="ENSCVAG00000005884.1"/>
</dbReference>
<feature type="region of interest" description="Disordered" evidence="1">
    <location>
        <begin position="210"/>
        <end position="231"/>
    </location>
</feature>
<dbReference type="STRING" id="28743.ENSCVAP00000004576"/>
<keyword evidence="3" id="KW-1185">Reference proteome</keyword>
<evidence type="ECO:0000256" key="1">
    <source>
        <dbReference type="SAM" id="MobiDB-lite"/>
    </source>
</evidence>
<evidence type="ECO:0000313" key="3">
    <source>
        <dbReference type="Proteomes" id="UP000265020"/>
    </source>
</evidence>
<dbReference type="PANTHER" id="PTHR31025">
    <property type="entry name" value="SI:CH211-196P9.1-RELATED"/>
    <property type="match status" value="1"/>
</dbReference>
<accession>A0A3Q2CHG0</accession>
<feature type="compositionally biased region" description="Polar residues" evidence="1">
    <location>
        <begin position="221"/>
        <end position="231"/>
    </location>
</feature>
<dbReference type="Proteomes" id="UP000265020">
    <property type="component" value="Unassembled WGS sequence"/>
</dbReference>
<sequence length="487" mass="55602">CPLDSVVSYLEPPCCLFASLSAFFFLGMDVEWIQEFQKVLPELDHEKLMTITGHLSSVVGVTKKEDLAFVEKEDFQEYLTPIQCRKVIQAFKQRGEKCIPKSLKENTQNSWILQFQIPWEQMPVSLSQAILRGQRASPADRRAMVRVVVSAMQQHCPNPNRAACIEIAKMIVSKYPLTFSDMTEEGEQIGIGYYSLINQLKTRVEHVNRNNTTERIRKPRSTTQSNSNTSAKTTRCKVDSYGCVNWQPKCLPEGETTDSLEKRRQDMVAIFQSAGPRAADWPDVDASMSLTYIYQRHMINGCPPPSINDIQEQWPFLFTKRGLCDHFKILTEIDICDRLGEALQTKGKRILDFFRRNPHNKNIQRVLQDIDGISAMQQNKTAIAAVLLLLNHFVEEEESIFILKDTTSTKASIERDVTLPSSPRLIMLGTTYLDAAKWMVSMEGKVVYILDEHLGFADAFSVFFGSYYAFNLEYQEPACATLEFIQR</sequence>
<dbReference type="AlphaFoldDB" id="A0A3Q2CHG0"/>
<reference evidence="2" key="1">
    <citation type="submission" date="2025-08" db="UniProtKB">
        <authorList>
            <consortium name="Ensembl"/>
        </authorList>
    </citation>
    <scope>IDENTIFICATION</scope>
</reference>
<dbReference type="PANTHER" id="PTHR31025:SF30">
    <property type="entry name" value="SI:DKEY-15H8.17"/>
    <property type="match status" value="1"/>
</dbReference>
<dbReference type="GeneTree" id="ENSGT00940000163828"/>
<proteinExistence type="predicted"/>
<organism evidence="2 3">
    <name type="scientific">Cyprinodon variegatus</name>
    <name type="common">Sheepshead minnow</name>
    <dbReference type="NCBI Taxonomy" id="28743"/>
    <lineage>
        <taxon>Eukaryota</taxon>
        <taxon>Metazoa</taxon>
        <taxon>Chordata</taxon>
        <taxon>Craniata</taxon>
        <taxon>Vertebrata</taxon>
        <taxon>Euteleostomi</taxon>
        <taxon>Actinopterygii</taxon>
        <taxon>Neopterygii</taxon>
        <taxon>Teleostei</taxon>
        <taxon>Neoteleostei</taxon>
        <taxon>Acanthomorphata</taxon>
        <taxon>Ovalentaria</taxon>
        <taxon>Atherinomorphae</taxon>
        <taxon>Cyprinodontiformes</taxon>
        <taxon>Cyprinodontidae</taxon>
        <taxon>Cyprinodon</taxon>
    </lineage>
</organism>
<protein>
    <submittedName>
        <fullName evidence="2">Zgc:113210</fullName>
    </submittedName>
</protein>
<dbReference type="OMA" id="ISHSISW"/>
<evidence type="ECO:0000313" key="2">
    <source>
        <dbReference type="Ensembl" id="ENSCVAP00000004576.1"/>
    </source>
</evidence>
<name>A0A3Q2CHG0_CYPVA</name>